<dbReference type="RefSeq" id="WP_271432076.1">
    <property type="nucleotide sequence ID" value="NZ_JAQIOY010000002.1"/>
</dbReference>
<dbReference type="Proteomes" id="UP001210720">
    <property type="component" value="Unassembled WGS sequence"/>
</dbReference>
<reference evidence="1 2" key="1">
    <citation type="submission" date="2023-01" db="EMBL/GenBank/DDBJ databases">
        <title>Thalassococcus onchidii sp. nov., isolated from a marine invertebrate from the South China Sea.</title>
        <authorList>
            <person name="Xu S."/>
            <person name="Liu Z."/>
            <person name="Xu Y."/>
        </authorList>
    </citation>
    <scope>NUCLEOTIDE SEQUENCE [LARGE SCALE GENOMIC DNA]</scope>
    <source>
        <strain evidence="1 2">KCTC 32084</strain>
    </source>
</reference>
<accession>A0ABT4XS02</accession>
<evidence type="ECO:0000313" key="2">
    <source>
        <dbReference type="Proteomes" id="UP001210720"/>
    </source>
</evidence>
<keyword evidence="2" id="KW-1185">Reference proteome</keyword>
<evidence type="ECO:0000313" key="1">
    <source>
        <dbReference type="EMBL" id="MDA7424732.1"/>
    </source>
</evidence>
<sequence>MTNLQHLEFMLRAGQTDGLARKAETVSNLAQLTTLEVKWRIGFFGVRADSVPRSLKQAA</sequence>
<organism evidence="1 2">
    <name type="scientific">Thalassococcus lentus</name>
    <dbReference type="NCBI Taxonomy" id="1210524"/>
    <lineage>
        <taxon>Bacteria</taxon>
        <taxon>Pseudomonadati</taxon>
        <taxon>Pseudomonadota</taxon>
        <taxon>Alphaproteobacteria</taxon>
        <taxon>Rhodobacterales</taxon>
        <taxon>Roseobacteraceae</taxon>
        <taxon>Thalassococcus</taxon>
    </lineage>
</organism>
<name>A0ABT4XS02_9RHOB</name>
<dbReference type="EMBL" id="JAQIOY010000002">
    <property type="protein sequence ID" value="MDA7424732.1"/>
    <property type="molecule type" value="Genomic_DNA"/>
</dbReference>
<gene>
    <name evidence="1" type="ORF">PFY00_08350</name>
</gene>
<proteinExistence type="predicted"/>
<protein>
    <submittedName>
        <fullName evidence="1">Uncharacterized protein</fullName>
    </submittedName>
</protein>
<comment type="caution">
    <text evidence="1">The sequence shown here is derived from an EMBL/GenBank/DDBJ whole genome shotgun (WGS) entry which is preliminary data.</text>
</comment>